<evidence type="ECO:0000256" key="1">
    <source>
        <dbReference type="SAM" id="MobiDB-lite"/>
    </source>
</evidence>
<reference evidence="2" key="1">
    <citation type="submission" date="2021-12" db="EMBL/GenBank/DDBJ databases">
        <authorList>
            <person name="Zaccaron A."/>
            <person name="Stergiopoulos I."/>
        </authorList>
    </citation>
    <scope>NUCLEOTIDE SEQUENCE</scope>
    <source>
        <strain evidence="2">Race5_Kim</strain>
    </source>
</reference>
<protein>
    <submittedName>
        <fullName evidence="2">Uncharacterized protein</fullName>
    </submittedName>
</protein>
<dbReference type="AlphaFoldDB" id="A0A9Q8PAB9"/>
<sequence>MPERLFVSFEHCHTKKDPSSTRAVRSWVTKVQHARQPRRQVDRASPTTKEEEQEHANQPLRNLPTHDFGDLIVTSAESAKVVTWSWEPVDPTSGPSPTTRRRIQAHVAHRQHEKRRQSERGKSMPLKSTSSTSSTFTSPLPTPLLERTFSASPPFYIQDPADPLGVYARRLNTSVPVIWSHYLWREREHGRAFGEHYPQFQGWGPKYLHPFITNNRAFLATTVLFTGAHLRFLQGHDTMSIPILQLRSLAHDYVQAAIDSESERLADSNMLAIVKLALLEAIFGIKEAYKVHMRAVARMVQLRMGLLNLGMEGYTARLLVWFDANLSATAGSPRYLAEEASRTTASTDLRRNEETFRLGVHERMGHNDDV</sequence>
<evidence type="ECO:0000313" key="3">
    <source>
        <dbReference type="Proteomes" id="UP000756132"/>
    </source>
</evidence>
<dbReference type="KEGG" id="ffu:CLAFUR5_07040"/>
<dbReference type="PANTHER" id="PTHR37540">
    <property type="entry name" value="TRANSCRIPTION FACTOR (ACR-2), PUTATIVE-RELATED-RELATED"/>
    <property type="match status" value="1"/>
</dbReference>
<feature type="compositionally biased region" description="Basic residues" evidence="1">
    <location>
        <begin position="99"/>
        <end position="115"/>
    </location>
</feature>
<reference evidence="2" key="2">
    <citation type="journal article" date="2022" name="Microb. Genom.">
        <title>A chromosome-scale genome assembly of the tomato pathogen Cladosporium fulvum reveals a compartmentalized genome architecture and the presence of a dispensable chromosome.</title>
        <authorList>
            <person name="Zaccaron A.Z."/>
            <person name="Chen L.H."/>
            <person name="Samaras A."/>
            <person name="Stergiopoulos I."/>
        </authorList>
    </citation>
    <scope>NUCLEOTIDE SEQUENCE</scope>
    <source>
        <strain evidence="2">Race5_Kim</strain>
    </source>
</reference>
<feature type="region of interest" description="Disordered" evidence="1">
    <location>
        <begin position="1"/>
        <end position="66"/>
    </location>
</feature>
<feature type="region of interest" description="Disordered" evidence="1">
    <location>
        <begin position="86"/>
        <end position="141"/>
    </location>
</feature>
<name>A0A9Q8PAB9_PASFU</name>
<dbReference type="RefSeq" id="XP_047763165.1">
    <property type="nucleotide sequence ID" value="XM_047906188.1"/>
</dbReference>
<dbReference type="PANTHER" id="PTHR37540:SF5">
    <property type="entry name" value="TRANSCRIPTION FACTOR DOMAIN-CONTAINING PROTEIN"/>
    <property type="match status" value="1"/>
</dbReference>
<organism evidence="2 3">
    <name type="scientific">Passalora fulva</name>
    <name type="common">Tomato leaf mold</name>
    <name type="synonym">Cladosporium fulvum</name>
    <dbReference type="NCBI Taxonomy" id="5499"/>
    <lineage>
        <taxon>Eukaryota</taxon>
        <taxon>Fungi</taxon>
        <taxon>Dikarya</taxon>
        <taxon>Ascomycota</taxon>
        <taxon>Pezizomycotina</taxon>
        <taxon>Dothideomycetes</taxon>
        <taxon>Dothideomycetidae</taxon>
        <taxon>Mycosphaerellales</taxon>
        <taxon>Mycosphaerellaceae</taxon>
        <taxon>Fulvia</taxon>
    </lineage>
</organism>
<dbReference type="GeneID" id="71986918"/>
<dbReference type="Proteomes" id="UP000756132">
    <property type="component" value="Chromosome 6"/>
</dbReference>
<keyword evidence="3" id="KW-1185">Reference proteome</keyword>
<accession>A0A9Q8PAB9</accession>
<proteinExistence type="predicted"/>
<gene>
    <name evidence="2" type="ORF">CLAFUR5_07040</name>
</gene>
<dbReference type="OrthoDB" id="4159781at2759"/>
<feature type="compositionally biased region" description="Low complexity" evidence="1">
    <location>
        <begin position="123"/>
        <end position="141"/>
    </location>
</feature>
<evidence type="ECO:0000313" key="2">
    <source>
        <dbReference type="EMBL" id="UJO18799.1"/>
    </source>
</evidence>
<feature type="compositionally biased region" description="Basic and acidic residues" evidence="1">
    <location>
        <begin position="10"/>
        <end position="19"/>
    </location>
</feature>
<dbReference type="EMBL" id="CP090168">
    <property type="protein sequence ID" value="UJO18799.1"/>
    <property type="molecule type" value="Genomic_DNA"/>
</dbReference>